<keyword evidence="2" id="KW-0560">Oxidoreductase</keyword>
<evidence type="ECO:0000259" key="3">
    <source>
        <dbReference type="SMART" id="SM00829"/>
    </source>
</evidence>
<dbReference type="CDD" id="cd05282">
    <property type="entry name" value="ETR_like"/>
    <property type="match status" value="1"/>
</dbReference>
<evidence type="ECO:0000313" key="4">
    <source>
        <dbReference type="EMBL" id="CAK9279223.1"/>
    </source>
</evidence>
<name>A0ABP0XNB3_9BRYO</name>
<accession>A0ABP0XNB3</accession>
<keyword evidence="5" id="KW-1185">Reference proteome</keyword>
<dbReference type="SMART" id="SM00829">
    <property type="entry name" value="PKS_ER"/>
    <property type="match status" value="1"/>
</dbReference>
<feature type="domain" description="Enoyl reductase (ER)" evidence="3">
    <location>
        <begin position="15"/>
        <end position="322"/>
    </location>
</feature>
<dbReference type="PANTHER" id="PTHR48106:SF2">
    <property type="entry name" value="ZN2+-BINDING DEHYDROGENASE"/>
    <property type="match status" value="1"/>
</dbReference>
<dbReference type="SUPFAM" id="SSF50129">
    <property type="entry name" value="GroES-like"/>
    <property type="match status" value="1"/>
</dbReference>
<dbReference type="Pfam" id="PF08240">
    <property type="entry name" value="ADH_N"/>
    <property type="match status" value="1"/>
</dbReference>
<dbReference type="Proteomes" id="UP001497444">
    <property type="component" value="Chromosome 9"/>
</dbReference>
<keyword evidence="1" id="KW-0521">NADP</keyword>
<reference evidence="4" key="1">
    <citation type="submission" date="2024-02" db="EMBL/GenBank/DDBJ databases">
        <authorList>
            <consortium name="ELIXIR-Norway"/>
            <consortium name="Elixir Norway"/>
        </authorList>
    </citation>
    <scope>NUCLEOTIDE SEQUENCE</scope>
</reference>
<dbReference type="Pfam" id="PF00107">
    <property type="entry name" value="ADH_zinc_N"/>
    <property type="match status" value="1"/>
</dbReference>
<dbReference type="Gene3D" id="3.40.50.720">
    <property type="entry name" value="NAD(P)-binding Rossmann-like Domain"/>
    <property type="match status" value="1"/>
</dbReference>
<sequence>MSNRVVEQQNFDAKDPFAGLALVTKPVPKAEPGHVVVRITLRPVNPGDLMSIRSNSMPIPGSEGFGIVHEVGEGVTTVAKGQRVVPIVFPERQKGKRSWQQYVSLKQELVWPVPDSISDQAAAQFVITPWTAYGILTDLKVPKGEYVLQTAAGSVLGRQVIQLAKHWGIKTINVVRRAEQKEELKALGADEVISTDNEDVATRVKEITGGKLAYGALDAVAGTLTKQVTASVRDGGQVFVYGVLGGWDATVGVGDLFRGVRVAAWILPNSIAERSEEYIDKVSKLIEAKIIVPLEGETYDLADFQLAIKKSTEVGRGGKVFLTG</sequence>
<proteinExistence type="predicted"/>
<dbReference type="InterPro" id="IPR013149">
    <property type="entry name" value="ADH-like_C"/>
</dbReference>
<dbReference type="InterPro" id="IPR011032">
    <property type="entry name" value="GroES-like_sf"/>
</dbReference>
<dbReference type="SUPFAM" id="SSF51735">
    <property type="entry name" value="NAD(P)-binding Rossmann-fold domains"/>
    <property type="match status" value="1"/>
</dbReference>
<dbReference type="Gene3D" id="3.90.180.10">
    <property type="entry name" value="Medium-chain alcohol dehydrogenases, catalytic domain"/>
    <property type="match status" value="1"/>
</dbReference>
<dbReference type="PANTHER" id="PTHR48106">
    <property type="entry name" value="QUINONE OXIDOREDUCTASE PIG3-RELATED"/>
    <property type="match status" value="1"/>
</dbReference>
<dbReference type="EMBL" id="OZ020104">
    <property type="protein sequence ID" value="CAK9279223.1"/>
    <property type="molecule type" value="Genomic_DNA"/>
</dbReference>
<organism evidence="4 5">
    <name type="scientific">Sphagnum jensenii</name>
    <dbReference type="NCBI Taxonomy" id="128206"/>
    <lineage>
        <taxon>Eukaryota</taxon>
        <taxon>Viridiplantae</taxon>
        <taxon>Streptophyta</taxon>
        <taxon>Embryophyta</taxon>
        <taxon>Bryophyta</taxon>
        <taxon>Sphagnophytina</taxon>
        <taxon>Sphagnopsida</taxon>
        <taxon>Sphagnales</taxon>
        <taxon>Sphagnaceae</taxon>
        <taxon>Sphagnum</taxon>
    </lineage>
</organism>
<dbReference type="InterPro" id="IPR036291">
    <property type="entry name" value="NAD(P)-bd_dom_sf"/>
</dbReference>
<gene>
    <name evidence="4" type="ORF">CSSPJE1EN1_LOCUS24701</name>
</gene>
<dbReference type="InterPro" id="IPR013154">
    <property type="entry name" value="ADH-like_N"/>
</dbReference>
<evidence type="ECO:0000256" key="2">
    <source>
        <dbReference type="ARBA" id="ARBA00023002"/>
    </source>
</evidence>
<evidence type="ECO:0000256" key="1">
    <source>
        <dbReference type="ARBA" id="ARBA00022857"/>
    </source>
</evidence>
<dbReference type="InterPro" id="IPR020843">
    <property type="entry name" value="ER"/>
</dbReference>
<protein>
    <recommendedName>
        <fullName evidence="3">Enoyl reductase (ER) domain-containing protein</fullName>
    </recommendedName>
</protein>
<evidence type="ECO:0000313" key="5">
    <source>
        <dbReference type="Proteomes" id="UP001497444"/>
    </source>
</evidence>